<protein>
    <recommendedName>
        <fullName evidence="6">Ribosomal processing cysteine protease Prp</fullName>
    </recommendedName>
</protein>
<dbReference type="GO" id="GO:0006508">
    <property type="term" value="P:proteolysis"/>
    <property type="evidence" value="ECO:0007669"/>
    <property type="project" value="UniProtKB-KW"/>
</dbReference>
<comment type="similarity">
    <text evidence="5">Belongs to the Prp family.</text>
</comment>
<evidence type="ECO:0000256" key="1">
    <source>
        <dbReference type="ARBA" id="ARBA00022517"/>
    </source>
</evidence>
<evidence type="ECO:0000256" key="2">
    <source>
        <dbReference type="ARBA" id="ARBA00022670"/>
    </source>
</evidence>
<dbReference type="PANTHER" id="PTHR39178:SF1">
    <property type="entry name" value="RIBOSOMAL-PROCESSING CYSTEINE PROTEASE PRP"/>
    <property type="match status" value="1"/>
</dbReference>
<keyword evidence="4" id="KW-0788">Thiol protease</keyword>
<proteinExistence type="inferred from homology"/>
<evidence type="ECO:0000313" key="8">
    <source>
        <dbReference type="Proteomes" id="UP000434036"/>
    </source>
</evidence>
<evidence type="ECO:0000256" key="6">
    <source>
        <dbReference type="ARBA" id="ARBA00044538"/>
    </source>
</evidence>
<dbReference type="InterPro" id="IPR007422">
    <property type="entry name" value="Peptidase_Prp"/>
</dbReference>
<reference evidence="7 8" key="1">
    <citation type="submission" date="2019-12" db="EMBL/GenBank/DDBJ databases">
        <authorList>
            <person name="Yang R."/>
        </authorList>
    </citation>
    <scope>NUCLEOTIDE SEQUENCE [LARGE SCALE GENOMIC DNA]</scope>
    <source>
        <strain evidence="7 8">DONG20-135</strain>
    </source>
</reference>
<organism evidence="7 8">
    <name type="scientific">Copranaerobaculum intestinale</name>
    <dbReference type="NCBI Taxonomy" id="2692629"/>
    <lineage>
        <taxon>Bacteria</taxon>
        <taxon>Bacillati</taxon>
        <taxon>Bacillota</taxon>
        <taxon>Erysipelotrichia</taxon>
        <taxon>Erysipelotrichales</taxon>
        <taxon>Erysipelotrichaceae</taxon>
        <taxon>Copranaerobaculum</taxon>
    </lineage>
</organism>
<dbReference type="PANTHER" id="PTHR39178">
    <property type="entry name" value="HYPOTHETICAL RIBOSOME-ASSOCIATED PROTEIN"/>
    <property type="match status" value="1"/>
</dbReference>
<keyword evidence="1" id="KW-0690">Ribosome biogenesis</keyword>
<dbReference type="GO" id="GO:0042254">
    <property type="term" value="P:ribosome biogenesis"/>
    <property type="evidence" value="ECO:0007669"/>
    <property type="project" value="UniProtKB-KW"/>
</dbReference>
<dbReference type="EMBL" id="WUUQ01000002">
    <property type="protein sequence ID" value="MXQ73846.1"/>
    <property type="molecule type" value="Genomic_DNA"/>
</dbReference>
<keyword evidence="3" id="KW-0378">Hydrolase</keyword>
<name>A0A6N8U6M9_9FIRM</name>
<dbReference type="InterPro" id="IPR036764">
    <property type="entry name" value="Peptidase_Prp_sf"/>
</dbReference>
<evidence type="ECO:0000256" key="5">
    <source>
        <dbReference type="ARBA" id="ARBA00044503"/>
    </source>
</evidence>
<dbReference type="Pfam" id="PF04327">
    <property type="entry name" value="Peptidase_Prp"/>
    <property type="match status" value="1"/>
</dbReference>
<dbReference type="CDD" id="cd16332">
    <property type="entry name" value="Prp-like"/>
    <property type="match status" value="1"/>
</dbReference>
<dbReference type="SUPFAM" id="SSF118010">
    <property type="entry name" value="TM1457-like"/>
    <property type="match status" value="1"/>
</dbReference>
<accession>A0A6N8U6M9</accession>
<gene>
    <name evidence="7" type="ORF">GSF08_07825</name>
</gene>
<dbReference type="Gene3D" id="3.30.70.1490">
    <property type="entry name" value="Cysteine protease Prp"/>
    <property type="match status" value="1"/>
</dbReference>
<dbReference type="RefSeq" id="WP_160625251.1">
    <property type="nucleotide sequence ID" value="NZ_WUUQ01000002.1"/>
</dbReference>
<dbReference type="AlphaFoldDB" id="A0A6N8U6M9"/>
<dbReference type="Proteomes" id="UP000434036">
    <property type="component" value="Unassembled WGS sequence"/>
</dbReference>
<keyword evidence="2 7" id="KW-0645">Protease</keyword>
<evidence type="ECO:0000256" key="3">
    <source>
        <dbReference type="ARBA" id="ARBA00022801"/>
    </source>
</evidence>
<sequence length="105" mass="11532">MITVSVVQSGDTIHAIDIEGHAGSAAHGKDLICAGVSSIAVGTLNALDMLVKDTCRCEMQKGCIHIEVSSHDQAQTQLILRTMLIQLETMQERYHQYIQIQIQEV</sequence>
<keyword evidence="8" id="KW-1185">Reference proteome</keyword>
<evidence type="ECO:0000313" key="7">
    <source>
        <dbReference type="EMBL" id="MXQ73846.1"/>
    </source>
</evidence>
<evidence type="ECO:0000256" key="4">
    <source>
        <dbReference type="ARBA" id="ARBA00022807"/>
    </source>
</evidence>
<dbReference type="GO" id="GO:0008234">
    <property type="term" value="F:cysteine-type peptidase activity"/>
    <property type="evidence" value="ECO:0007669"/>
    <property type="project" value="UniProtKB-KW"/>
</dbReference>
<comment type="caution">
    <text evidence="7">The sequence shown here is derived from an EMBL/GenBank/DDBJ whole genome shotgun (WGS) entry which is preliminary data.</text>
</comment>
<reference evidence="7 8" key="2">
    <citation type="submission" date="2020-01" db="EMBL/GenBank/DDBJ databases">
        <title>Clostridiaceae sp. nov. isolated from the gut of human by culturomics.</title>
        <authorList>
            <person name="Chang Y."/>
        </authorList>
    </citation>
    <scope>NUCLEOTIDE SEQUENCE [LARGE SCALE GENOMIC DNA]</scope>
    <source>
        <strain evidence="7 8">DONG20-135</strain>
    </source>
</reference>